<dbReference type="GO" id="GO:0000329">
    <property type="term" value="C:fungal-type vacuole membrane"/>
    <property type="evidence" value="ECO:0007669"/>
    <property type="project" value="TreeGrafter"/>
</dbReference>
<keyword evidence="4" id="KW-1185">Reference proteome</keyword>
<dbReference type="GO" id="GO:0022857">
    <property type="term" value="F:transmembrane transporter activity"/>
    <property type="evidence" value="ECO:0007669"/>
    <property type="project" value="InterPro"/>
</dbReference>
<gene>
    <name evidence="3" type="ORF">VM1G_11452</name>
</gene>
<keyword evidence="2" id="KW-0472">Membrane</keyword>
<reference evidence="3" key="1">
    <citation type="submission" date="2014-12" db="EMBL/GenBank/DDBJ databases">
        <title>Genome Sequence of Valsa Canker Pathogens Uncovers a Specific Adaption of Colonization on Woody Bark.</title>
        <authorList>
            <person name="Yin Z."/>
            <person name="Liu H."/>
            <person name="Gao X."/>
            <person name="Li Z."/>
            <person name="Song N."/>
            <person name="Ke X."/>
            <person name="Dai Q."/>
            <person name="Wu Y."/>
            <person name="Sun Y."/>
            <person name="Xu J.-R."/>
            <person name="Kang Z.K."/>
            <person name="Wang L."/>
            <person name="Huang L."/>
        </authorList>
    </citation>
    <scope>NUCLEOTIDE SEQUENCE [LARGE SCALE GENOMIC DNA]</scope>
    <source>
        <strain evidence="3">03-8</strain>
    </source>
</reference>
<keyword evidence="2" id="KW-0812">Transmembrane</keyword>
<dbReference type="InterPro" id="IPR026030">
    <property type="entry name" value="Pur-cyt_permease_Fcy2/21/22"/>
</dbReference>
<protein>
    <submittedName>
        <fullName evidence="3">Vitamin B6 transporter TPN1</fullName>
    </submittedName>
</protein>
<sequence length="118" mass="12966">MAAEAAANLPLGWFGQFCAVVLALCVASNNISGTYVAALNFQMFDHWLAKVPRPISFTVAIIIFIVCAIAGRTHLFSILLNLLSLIGYWVIIWIVITLKERGVSVSEGKDLRLRSMGR</sequence>
<keyword evidence="1" id="KW-0813">Transport</keyword>
<proteinExistence type="predicted"/>
<dbReference type="PANTHER" id="PTHR31806:SF8">
    <property type="entry name" value="TRANSPORTER, PUTATIVE (AFU_ORTHOLOGUE AFUA_2G03000)-RELATED"/>
    <property type="match status" value="1"/>
</dbReference>
<accession>A0A194VPU1</accession>
<keyword evidence="2" id="KW-1133">Transmembrane helix</keyword>
<evidence type="ECO:0000313" key="3">
    <source>
        <dbReference type="EMBL" id="KUI65973.1"/>
    </source>
</evidence>
<feature type="transmembrane region" description="Helical" evidence="2">
    <location>
        <begin position="51"/>
        <end position="71"/>
    </location>
</feature>
<dbReference type="AlphaFoldDB" id="A0A194VPU1"/>
<evidence type="ECO:0000313" key="4">
    <source>
        <dbReference type="Proteomes" id="UP000078559"/>
    </source>
</evidence>
<organism evidence="3 4">
    <name type="scientific">Cytospora mali</name>
    <name type="common">Apple Valsa canker fungus</name>
    <name type="synonym">Valsa mali</name>
    <dbReference type="NCBI Taxonomy" id="578113"/>
    <lineage>
        <taxon>Eukaryota</taxon>
        <taxon>Fungi</taxon>
        <taxon>Dikarya</taxon>
        <taxon>Ascomycota</taxon>
        <taxon>Pezizomycotina</taxon>
        <taxon>Sordariomycetes</taxon>
        <taxon>Sordariomycetidae</taxon>
        <taxon>Diaporthales</taxon>
        <taxon>Cytosporaceae</taxon>
        <taxon>Cytospora</taxon>
    </lineage>
</organism>
<feature type="transmembrane region" description="Helical" evidence="2">
    <location>
        <begin position="78"/>
        <end position="96"/>
    </location>
</feature>
<dbReference type="PANTHER" id="PTHR31806">
    <property type="entry name" value="PURINE-CYTOSINE PERMEASE FCY2-RELATED"/>
    <property type="match status" value="1"/>
</dbReference>
<dbReference type="EMBL" id="CM003099">
    <property type="protein sequence ID" value="KUI65973.1"/>
    <property type="molecule type" value="Genomic_DNA"/>
</dbReference>
<dbReference type="GO" id="GO:0005886">
    <property type="term" value="C:plasma membrane"/>
    <property type="evidence" value="ECO:0007669"/>
    <property type="project" value="TreeGrafter"/>
</dbReference>
<evidence type="ECO:0000256" key="1">
    <source>
        <dbReference type="ARBA" id="ARBA00022448"/>
    </source>
</evidence>
<evidence type="ECO:0000256" key="2">
    <source>
        <dbReference type="SAM" id="Phobius"/>
    </source>
</evidence>
<dbReference type="Proteomes" id="UP000078559">
    <property type="component" value="Chromosome 2"/>
</dbReference>
<dbReference type="Gene3D" id="1.10.4160.10">
    <property type="entry name" value="Hydantoin permease"/>
    <property type="match status" value="1"/>
</dbReference>
<name>A0A194VPU1_CYTMA</name>